<organism evidence="5">
    <name type="scientific">invertebrate metagenome</name>
    <dbReference type="NCBI Taxonomy" id="1711999"/>
    <lineage>
        <taxon>unclassified sequences</taxon>
        <taxon>metagenomes</taxon>
        <taxon>organismal metagenomes</taxon>
    </lineage>
</organism>
<sequence length="322" mass="35221">MDIGGTKKRVMSFRSSYQPIESVITSIRSMGFSQNINNVDNKSNTVWLTGTLGQILRALSTISLFDAPKAQIRLTLEIVEIQSSLVREIGAKIPDFINIDIASRFRDSGLNGSTLYNLRHESLKNVLRAVSTDPVLSLTAKQENYAIDLIEKPVIRMEDGGKSEINVGDRIPVITSTANNTGFVSERVSYIDTGIKVNVNAQIKNDGRIYLDLKVEASHLTKTVESNNGSSAPQLGSRKINSTMVIQDGETAMLGGLSFLRSIDRKSGLPVIADAEVIGALAGGNHQNNSYKSDLMVFVTPEIIERSMLPSRHIFHTTGDLQ</sequence>
<keyword evidence="3" id="KW-0472">Membrane</keyword>
<proteinExistence type="predicted"/>
<comment type="caution">
    <text evidence="5">The sequence shown here is derived from an EMBL/GenBank/DDBJ whole genome shotgun (WGS) entry which is preliminary data.</text>
</comment>
<comment type="subcellular location">
    <subcellularLocation>
        <location evidence="1">Membrane</location>
    </subcellularLocation>
</comment>
<feature type="domain" description="Type II/III secretion system secretin-like" evidence="4">
    <location>
        <begin position="142"/>
        <end position="305"/>
    </location>
</feature>
<dbReference type="PANTHER" id="PTHR30332:SF24">
    <property type="entry name" value="SECRETIN GSPD-RELATED"/>
    <property type="match status" value="1"/>
</dbReference>
<evidence type="ECO:0000256" key="2">
    <source>
        <dbReference type="ARBA" id="ARBA00022729"/>
    </source>
</evidence>
<dbReference type="PANTHER" id="PTHR30332">
    <property type="entry name" value="PROBABLE GENERAL SECRETION PATHWAY PROTEIN D"/>
    <property type="match status" value="1"/>
</dbReference>
<name>A0A2H9T8A0_9ZZZZ</name>
<dbReference type="InterPro" id="IPR004846">
    <property type="entry name" value="T2SS/T3SS_dom"/>
</dbReference>
<protein>
    <submittedName>
        <fullName evidence="5">Type II secretion system protein D</fullName>
    </submittedName>
</protein>
<accession>A0A2H9T8A0</accession>
<evidence type="ECO:0000313" key="5">
    <source>
        <dbReference type="EMBL" id="PJE79409.1"/>
    </source>
</evidence>
<dbReference type="GO" id="GO:0015627">
    <property type="term" value="C:type II protein secretion system complex"/>
    <property type="evidence" value="ECO:0007669"/>
    <property type="project" value="TreeGrafter"/>
</dbReference>
<dbReference type="AlphaFoldDB" id="A0A2H9T8A0"/>
<keyword evidence="2" id="KW-0732">Signal</keyword>
<dbReference type="EMBL" id="NSIT01000071">
    <property type="protein sequence ID" value="PJE79409.1"/>
    <property type="molecule type" value="Genomic_DNA"/>
</dbReference>
<dbReference type="GO" id="GO:0009306">
    <property type="term" value="P:protein secretion"/>
    <property type="evidence" value="ECO:0007669"/>
    <property type="project" value="InterPro"/>
</dbReference>
<dbReference type="GO" id="GO:0016020">
    <property type="term" value="C:membrane"/>
    <property type="evidence" value="ECO:0007669"/>
    <property type="project" value="UniProtKB-SubCell"/>
</dbReference>
<gene>
    <name evidence="5" type="primary">xpsD</name>
    <name evidence="5" type="ORF">CI610_01631</name>
</gene>
<reference evidence="5" key="1">
    <citation type="journal article" date="2017" name="Appl. Environ. Microbiol.">
        <title>Molecular characterization of an Endozoicomonas-like organism causing infection in king scallop Pecten maximus L.</title>
        <authorList>
            <person name="Cano I."/>
            <person name="van Aerle R."/>
            <person name="Ross S."/>
            <person name="Verner-Jeffreys D.W."/>
            <person name="Paley R.K."/>
            <person name="Rimmer G."/>
            <person name="Ryder D."/>
            <person name="Hooper P."/>
            <person name="Stone D."/>
            <person name="Feist S.W."/>
        </authorList>
    </citation>
    <scope>NUCLEOTIDE SEQUENCE</scope>
</reference>
<evidence type="ECO:0000256" key="3">
    <source>
        <dbReference type="ARBA" id="ARBA00023136"/>
    </source>
</evidence>
<dbReference type="Pfam" id="PF00263">
    <property type="entry name" value="Secretin"/>
    <property type="match status" value="1"/>
</dbReference>
<dbReference type="InterPro" id="IPR050810">
    <property type="entry name" value="Bact_Secretion_Sys_Channel"/>
</dbReference>
<dbReference type="PRINTS" id="PR00811">
    <property type="entry name" value="BCTERIALGSPD"/>
</dbReference>
<evidence type="ECO:0000259" key="4">
    <source>
        <dbReference type="Pfam" id="PF00263"/>
    </source>
</evidence>
<dbReference type="InterPro" id="IPR001775">
    <property type="entry name" value="GspD/PilQ"/>
</dbReference>
<evidence type="ECO:0000256" key="1">
    <source>
        <dbReference type="ARBA" id="ARBA00004370"/>
    </source>
</evidence>